<dbReference type="InterPro" id="IPR028978">
    <property type="entry name" value="Chorismate_lyase_/UTRA_dom_sf"/>
</dbReference>
<evidence type="ECO:0000313" key="5">
    <source>
        <dbReference type="EMBL" id="SDF67713.1"/>
    </source>
</evidence>
<evidence type="ECO:0000256" key="3">
    <source>
        <dbReference type="ARBA" id="ARBA00023163"/>
    </source>
</evidence>
<evidence type="ECO:0000256" key="1">
    <source>
        <dbReference type="ARBA" id="ARBA00023015"/>
    </source>
</evidence>
<dbReference type="EMBL" id="FNAV01000048">
    <property type="protein sequence ID" value="SDF67713.1"/>
    <property type="molecule type" value="Genomic_DNA"/>
</dbReference>
<protein>
    <submittedName>
        <fullName evidence="5">Transcriptional regulator, GntR family</fullName>
    </submittedName>
</protein>
<evidence type="ECO:0000313" key="6">
    <source>
        <dbReference type="Proteomes" id="UP000198994"/>
    </source>
</evidence>
<dbReference type="InterPro" id="IPR011663">
    <property type="entry name" value="UTRA"/>
</dbReference>
<keyword evidence="1" id="KW-0805">Transcription regulation</keyword>
<dbReference type="RefSeq" id="WP_089964265.1">
    <property type="nucleotide sequence ID" value="NZ_FNAV01000048.1"/>
</dbReference>
<dbReference type="STRING" id="282683.SAMN04488105_1487"/>
<feature type="domain" description="HTH gntR-type" evidence="4">
    <location>
        <begin position="29"/>
        <end position="97"/>
    </location>
</feature>
<evidence type="ECO:0000259" key="4">
    <source>
        <dbReference type="PROSITE" id="PS50949"/>
    </source>
</evidence>
<proteinExistence type="predicted"/>
<dbReference type="Pfam" id="PF07702">
    <property type="entry name" value="UTRA"/>
    <property type="match status" value="1"/>
</dbReference>
<dbReference type="OrthoDB" id="9808698at2"/>
<reference evidence="6" key="1">
    <citation type="submission" date="2016-10" db="EMBL/GenBank/DDBJ databases">
        <authorList>
            <person name="Varghese N."/>
            <person name="Submissions S."/>
        </authorList>
    </citation>
    <scope>NUCLEOTIDE SEQUENCE [LARGE SCALE GENOMIC DNA]</scope>
    <source>
        <strain evidence="6">DSM 10146</strain>
    </source>
</reference>
<dbReference type="AlphaFoldDB" id="A0A1G7N0Y9"/>
<dbReference type="SUPFAM" id="SSF46785">
    <property type="entry name" value="Winged helix' DNA-binding domain"/>
    <property type="match status" value="1"/>
</dbReference>
<dbReference type="CDD" id="cd07377">
    <property type="entry name" value="WHTH_GntR"/>
    <property type="match status" value="1"/>
</dbReference>
<sequence>MSTAEIATVDLCDQIRLRLQDERGRNPRETKRSALRLALMSAIRDGVFKPGDRLPPEAELAQRLQLAPGTVQNALGQLQDLGLIIRRRGDGTRVADAEPMGPSVWHFRFRVISTQRPLRLTSARIEVLRSNETGPWTEHLGEGPYIVLRRRLSGDGIGIGAEMYLPGDLINIDTIELSELEGVNLRVHLEALLGQRAQRPSTQVAIKTLAPRQAALFEMTPGASVFHVTARTNLNDGRPFYHQDIYAPGDQLTLEF</sequence>
<dbReference type="GO" id="GO:0045892">
    <property type="term" value="P:negative regulation of DNA-templated transcription"/>
    <property type="evidence" value="ECO:0007669"/>
    <property type="project" value="TreeGrafter"/>
</dbReference>
<name>A0A1G7N0Y9_9RHOB</name>
<dbReference type="SMART" id="SM00866">
    <property type="entry name" value="UTRA"/>
    <property type="match status" value="1"/>
</dbReference>
<dbReference type="Proteomes" id="UP000198994">
    <property type="component" value="Unassembled WGS sequence"/>
</dbReference>
<dbReference type="InterPro" id="IPR050679">
    <property type="entry name" value="Bact_HTH_transcr_reg"/>
</dbReference>
<dbReference type="GO" id="GO:0003677">
    <property type="term" value="F:DNA binding"/>
    <property type="evidence" value="ECO:0007669"/>
    <property type="project" value="UniProtKB-KW"/>
</dbReference>
<dbReference type="Gene3D" id="1.10.10.10">
    <property type="entry name" value="Winged helix-like DNA-binding domain superfamily/Winged helix DNA-binding domain"/>
    <property type="match status" value="1"/>
</dbReference>
<keyword evidence="2" id="KW-0238">DNA-binding</keyword>
<evidence type="ECO:0000256" key="2">
    <source>
        <dbReference type="ARBA" id="ARBA00023125"/>
    </source>
</evidence>
<keyword evidence="6" id="KW-1185">Reference proteome</keyword>
<dbReference type="InterPro" id="IPR000524">
    <property type="entry name" value="Tscrpt_reg_HTH_GntR"/>
</dbReference>
<dbReference type="PANTHER" id="PTHR44846:SF17">
    <property type="entry name" value="GNTR-FAMILY TRANSCRIPTIONAL REGULATOR"/>
    <property type="match status" value="1"/>
</dbReference>
<keyword evidence="3" id="KW-0804">Transcription</keyword>
<dbReference type="GO" id="GO:0003700">
    <property type="term" value="F:DNA-binding transcription factor activity"/>
    <property type="evidence" value="ECO:0007669"/>
    <property type="project" value="InterPro"/>
</dbReference>
<dbReference type="InterPro" id="IPR036390">
    <property type="entry name" value="WH_DNA-bd_sf"/>
</dbReference>
<dbReference type="PANTHER" id="PTHR44846">
    <property type="entry name" value="MANNOSYL-D-GLYCERATE TRANSPORT/METABOLISM SYSTEM REPRESSOR MNGR-RELATED"/>
    <property type="match status" value="1"/>
</dbReference>
<dbReference type="Pfam" id="PF00392">
    <property type="entry name" value="GntR"/>
    <property type="match status" value="1"/>
</dbReference>
<organism evidence="5 6">
    <name type="scientific">Salipiger thiooxidans</name>
    <dbReference type="NCBI Taxonomy" id="282683"/>
    <lineage>
        <taxon>Bacteria</taxon>
        <taxon>Pseudomonadati</taxon>
        <taxon>Pseudomonadota</taxon>
        <taxon>Alphaproteobacteria</taxon>
        <taxon>Rhodobacterales</taxon>
        <taxon>Roseobacteraceae</taxon>
        <taxon>Salipiger</taxon>
    </lineage>
</organism>
<gene>
    <name evidence="5" type="ORF">SAMN04488105_1487</name>
</gene>
<dbReference type="InterPro" id="IPR036388">
    <property type="entry name" value="WH-like_DNA-bd_sf"/>
</dbReference>
<accession>A0A1G7N0Y9</accession>
<dbReference type="PROSITE" id="PS50949">
    <property type="entry name" value="HTH_GNTR"/>
    <property type="match status" value="1"/>
</dbReference>
<dbReference type="SMART" id="SM00345">
    <property type="entry name" value="HTH_GNTR"/>
    <property type="match status" value="1"/>
</dbReference>
<dbReference type="SUPFAM" id="SSF64288">
    <property type="entry name" value="Chorismate lyase-like"/>
    <property type="match status" value="1"/>
</dbReference>
<dbReference type="Gene3D" id="3.40.1410.10">
    <property type="entry name" value="Chorismate lyase-like"/>
    <property type="match status" value="1"/>
</dbReference>